<dbReference type="SUPFAM" id="SSF55073">
    <property type="entry name" value="Nucleotide cyclase"/>
    <property type="match status" value="1"/>
</dbReference>
<dbReference type="InterPro" id="IPR029787">
    <property type="entry name" value="Nucleotide_cyclase"/>
</dbReference>
<dbReference type="CDD" id="cd01949">
    <property type="entry name" value="GGDEF"/>
    <property type="match status" value="1"/>
</dbReference>
<evidence type="ECO:0000256" key="2">
    <source>
        <dbReference type="ARBA" id="ARBA00034247"/>
    </source>
</evidence>
<dbReference type="RefSeq" id="WP_193685623.1">
    <property type="nucleotide sequence ID" value="NZ_CP062941.1"/>
</dbReference>
<dbReference type="FunFam" id="3.30.70.270:FF:000001">
    <property type="entry name" value="Diguanylate cyclase domain protein"/>
    <property type="match status" value="1"/>
</dbReference>
<feature type="transmembrane region" description="Helical" evidence="3">
    <location>
        <begin position="172"/>
        <end position="191"/>
    </location>
</feature>
<accession>A0A7L9U0W0</accession>
<gene>
    <name evidence="5" type="ORF">LPB04_16640</name>
</gene>
<feature type="transmembrane region" description="Helical" evidence="3">
    <location>
        <begin position="122"/>
        <end position="140"/>
    </location>
</feature>
<feature type="transmembrane region" description="Helical" evidence="3">
    <location>
        <begin position="42"/>
        <end position="61"/>
    </location>
</feature>
<feature type="transmembrane region" description="Helical" evidence="3">
    <location>
        <begin position="147"/>
        <end position="166"/>
    </location>
</feature>
<keyword evidence="6" id="KW-1185">Reference proteome</keyword>
<feature type="transmembrane region" description="Helical" evidence="3">
    <location>
        <begin position="98"/>
        <end position="116"/>
    </location>
</feature>
<dbReference type="GO" id="GO:0052621">
    <property type="term" value="F:diguanylate cyclase activity"/>
    <property type="evidence" value="ECO:0007669"/>
    <property type="project" value="UniProtKB-EC"/>
</dbReference>
<feature type="domain" description="GGDEF" evidence="4">
    <location>
        <begin position="243"/>
        <end position="381"/>
    </location>
</feature>
<dbReference type="Pfam" id="PF00990">
    <property type="entry name" value="GGDEF"/>
    <property type="match status" value="1"/>
</dbReference>
<dbReference type="PANTHER" id="PTHR45138:SF9">
    <property type="entry name" value="DIGUANYLATE CYCLASE DGCM-RELATED"/>
    <property type="match status" value="1"/>
</dbReference>
<dbReference type="EMBL" id="CP062941">
    <property type="protein sequence ID" value="QOL48580.1"/>
    <property type="molecule type" value="Genomic_DNA"/>
</dbReference>
<dbReference type="NCBIfam" id="TIGR00254">
    <property type="entry name" value="GGDEF"/>
    <property type="match status" value="1"/>
</dbReference>
<dbReference type="GO" id="GO:0043709">
    <property type="term" value="P:cell adhesion involved in single-species biofilm formation"/>
    <property type="evidence" value="ECO:0007669"/>
    <property type="project" value="TreeGrafter"/>
</dbReference>
<comment type="catalytic activity">
    <reaction evidence="2">
        <text>2 GTP = 3',3'-c-di-GMP + 2 diphosphate</text>
        <dbReference type="Rhea" id="RHEA:24898"/>
        <dbReference type="ChEBI" id="CHEBI:33019"/>
        <dbReference type="ChEBI" id="CHEBI:37565"/>
        <dbReference type="ChEBI" id="CHEBI:58805"/>
        <dbReference type="EC" id="2.7.7.65"/>
    </reaction>
</comment>
<sequence>MSELQSPSAIARWRGEFTSASTESAFLRDQGGVIRHELTRSLSICGISYLAFALADVAHLGQSSQTLVLFLARLAIAMVALTGIVLTRRSANPAKTAYRAATVFTSLAMLTFLLVVYARGELLLHGMSMAIMLIIVYLFIPNRLRNATIVALCASASFLALVYSFGTVSARQLSTMTMLLLLANVFGAVAARRNARLARRQYWTQQILINQSVRDPLTGAFNRRHLNAGLLDGEIESARRRNASLTIIMCDVDSFKSINDTHGHQAGDALLQDVARLLLSMTRDGIDTVVRYGGEEFLLILPDTTLADGRALAERMRTRLAAANSQHGLVQISATASFGVVSARLSPELPGIASQALIAHADELLYAAKRNGRNRVHAREWEAAGAA</sequence>
<feature type="transmembrane region" description="Helical" evidence="3">
    <location>
        <begin position="67"/>
        <end position="86"/>
    </location>
</feature>
<evidence type="ECO:0000313" key="6">
    <source>
        <dbReference type="Proteomes" id="UP000593875"/>
    </source>
</evidence>
<dbReference type="GO" id="GO:0005886">
    <property type="term" value="C:plasma membrane"/>
    <property type="evidence" value="ECO:0007669"/>
    <property type="project" value="TreeGrafter"/>
</dbReference>
<evidence type="ECO:0000256" key="1">
    <source>
        <dbReference type="ARBA" id="ARBA00012528"/>
    </source>
</evidence>
<dbReference type="AlphaFoldDB" id="A0A7L9U0W0"/>
<keyword evidence="3" id="KW-0812">Transmembrane</keyword>
<dbReference type="KEGG" id="mlir:LPB04_16640"/>
<dbReference type="Gene3D" id="3.30.70.270">
    <property type="match status" value="1"/>
</dbReference>
<proteinExistence type="predicted"/>
<reference evidence="5 6" key="1">
    <citation type="submission" date="2020-10" db="EMBL/GenBank/DDBJ databases">
        <title>Genome sequencing of Massilia sp. LPB0304.</title>
        <authorList>
            <person name="Kim J."/>
        </authorList>
    </citation>
    <scope>NUCLEOTIDE SEQUENCE [LARGE SCALE GENOMIC DNA]</scope>
    <source>
        <strain evidence="5 6">LPB0304</strain>
    </source>
</reference>
<dbReference type="SMART" id="SM00267">
    <property type="entry name" value="GGDEF"/>
    <property type="match status" value="1"/>
</dbReference>
<dbReference type="PROSITE" id="PS50887">
    <property type="entry name" value="GGDEF"/>
    <property type="match status" value="1"/>
</dbReference>
<organism evidence="5 6">
    <name type="scientific">Massilia litorea</name>
    <dbReference type="NCBI Taxonomy" id="2769491"/>
    <lineage>
        <taxon>Bacteria</taxon>
        <taxon>Pseudomonadati</taxon>
        <taxon>Pseudomonadota</taxon>
        <taxon>Betaproteobacteria</taxon>
        <taxon>Burkholderiales</taxon>
        <taxon>Oxalobacteraceae</taxon>
        <taxon>Telluria group</taxon>
        <taxon>Massilia</taxon>
    </lineage>
</organism>
<dbReference type="InterPro" id="IPR043128">
    <property type="entry name" value="Rev_trsase/Diguanyl_cyclase"/>
</dbReference>
<dbReference type="PANTHER" id="PTHR45138">
    <property type="entry name" value="REGULATORY COMPONENTS OF SENSORY TRANSDUCTION SYSTEM"/>
    <property type="match status" value="1"/>
</dbReference>
<evidence type="ECO:0000259" key="4">
    <source>
        <dbReference type="PROSITE" id="PS50887"/>
    </source>
</evidence>
<dbReference type="EC" id="2.7.7.65" evidence="1"/>
<protein>
    <recommendedName>
        <fullName evidence="1">diguanylate cyclase</fullName>
        <ecNumber evidence="1">2.7.7.65</ecNumber>
    </recommendedName>
</protein>
<dbReference type="Proteomes" id="UP000593875">
    <property type="component" value="Chromosome"/>
</dbReference>
<evidence type="ECO:0000256" key="3">
    <source>
        <dbReference type="SAM" id="Phobius"/>
    </source>
</evidence>
<name>A0A7L9U0W0_9BURK</name>
<evidence type="ECO:0000313" key="5">
    <source>
        <dbReference type="EMBL" id="QOL48580.1"/>
    </source>
</evidence>
<keyword evidence="3" id="KW-1133">Transmembrane helix</keyword>
<dbReference type="InterPro" id="IPR050469">
    <property type="entry name" value="Diguanylate_Cyclase"/>
</dbReference>
<dbReference type="GO" id="GO:1902201">
    <property type="term" value="P:negative regulation of bacterial-type flagellum-dependent cell motility"/>
    <property type="evidence" value="ECO:0007669"/>
    <property type="project" value="TreeGrafter"/>
</dbReference>
<keyword evidence="3" id="KW-0472">Membrane</keyword>
<dbReference type="InterPro" id="IPR000160">
    <property type="entry name" value="GGDEF_dom"/>
</dbReference>